<feature type="transmembrane region" description="Helical" evidence="1">
    <location>
        <begin position="66"/>
        <end position="87"/>
    </location>
</feature>
<sequence length="148" mass="14734">MSGLASAAAVAVVCLAVAGVLHKRRKAPKTVGVLMLLAGFGISGLVGQLLYRLGAALGHVAAVGTARLFGVAVPAAVLIAAGVWLFFDLHPKEGKPSKALPVLAFVFPTLLSVLGGVYVGLGGQVLTTIGTGVSELATTVFTTTGGGR</sequence>
<evidence type="ECO:0000313" key="2">
    <source>
        <dbReference type="EMBL" id="KWX03211.1"/>
    </source>
</evidence>
<gene>
    <name evidence="2" type="ORF">LI90_4262</name>
</gene>
<keyword evidence="1" id="KW-0472">Membrane</keyword>
<proteinExistence type="predicted"/>
<dbReference type="OrthoDB" id="10013350at2"/>
<dbReference type="PATRIC" id="fig|1469144.10.peg.4573"/>
<feature type="transmembrane region" description="Helical" evidence="1">
    <location>
        <begin position="34"/>
        <end position="54"/>
    </location>
</feature>
<dbReference type="EMBL" id="LAXD01000001">
    <property type="protein sequence ID" value="KWX03211.1"/>
    <property type="molecule type" value="Genomic_DNA"/>
</dbReference>
<dbReference type="AlphaFoldDB" id="A0A132MZ77"/>
<reference evidence="3" key="1">
    <citation type="submission" date="2015-04" db="EMBL/GenBank/DDBJ databases">
        <title>Physiological reanalysis, assessment of diazotrophy, and genome sequences of multiple isolates of Streptomyces thermoautotrophicus.</title>
        <authorList>
            <person name="MacKellar D.C."/>
            <person name="Lieber L."/>
            <person name="Norman J."/>
            <person name="Bolger A."/>
            <person name="Tobin C."/>
            <person name="Murray J.W."/>
            <person name="Chang R."/>
            <person name="Ford T."/>
            <person name="Nguyen P.Q."/>
            <person name="Woodward J."/>
            <person name="Permingeat H."/>
            <person name="Joshi N.S."/>
            <person name="Silver P.A."/>
            <person name="Usadel B."/>
            <person name="Rutherford A.W."/>
            <person name="Friesen M."/>
            <person name="Prell J."/>
        </authorList>
    </citation>
    <scope>NUCLEOTIDE SEQUENCE [LARGE SCALE GENOMIC DNA]</scope>
    <source>
        <strain evidence="3">H1</strain>
    </source>
</reference>
<name>A0A132MZ77_9ACTN</name>
<dbReference type="RefSeq" id="WP_066890755.1">
    <property type="nucleotide sequence ID" value="NZ_LAXD01000001.1"/>
</dbReference>
<keyword evidence="1" id="KW-0812">Transmembrane</keyword>
<feature type="transmembrane region" description="Helical" evidence="1">
    <location>
        <begin position="99"/>
        <end position="121"/>
    </location>
</feature>
<evidence type="ECO:0000313" key="3">
    <source>
        <dbReference type="Proteomes" id="UP000070188"/>
    </source>
</evidence>
<evidence type="ECO:0000256" key="1">
    <source>
        <dbReference type="SAM" id="Phobius"/>
    </source>
</evidence>
<organism evidence="2 3">
    <name type="scientific">Carbonactinospora thermoautotrophica</name>
    <dbReference type="NCBI Taxonomy" id="1469144"/>
    <lineage>
        <taxon>Bacteria</taxon>
        <taxon>Bacillati</taxon>
        <taxon>Actinomycetota</taxon>
        <taxon>Actinomycetes</taxon>
        <taxon>Kitasatosporales</taxon>
        <taxon>Carbonactinosporaceae</taxon>
        <taxon>Carbonactinospora</taxon>
    </lineage>
</organism>
<protein>
    <submittedName>
        <fullName evidence="2">Uncharacterized protein</fullName>
    </submittedName>
</protein>
<comment type="caution">
    <text evidence="2">The sequence shown here is derived from an EMBL/GenBank/DDBJ whole genome shotgun (WGS) entry which is preliminary data.</text>
</comment>
<keyword evidence="1" id="KW-1133">Transmembrane helix</keyword>
<dbReference type="STRING" id="1469144.LI90_4262"/>
<accession>A0A132MZ77</accession>
<dbReference type="Proteomes" id="UP000070188">
    <property type="component" value="Unassembled WGS sequence"/>
</dbReference>
<keyword evidence="3" id="KW-1185">Reference proteome</keyword>